<name>A0A829CYS1_LEPIR</name>
<dbReference type="AlphaFoldDB" id="A0A829CYS1"/>
<dbReference type="Pfam" id="PF00106">
    <property type="entry name" value="adh_short"/>
    <property type="match status" value="1"/>
</dbReference>
<comment type="caution">
    <text evidence="1">The sequence shown here is derived from an EMBL/GenBank/DDBJ whole genome shotgun (WGS) entry which is preliminary data.</text>
</comment>
<dbReference type="InterPro" id="IPR002347">
    <property type="entry name" value="SDR_fam"/>
</dbReference>
<dbReference type="EMBL" id="AFJL02000118">
    <property type="protein sequence ID" value="EMY04634.1"/>
    <property type="molecule type" value="Genomic_DNA"/>
</dbReference>
<dbReference type="Gene3D" id="3.40.50.720">
    <property type="entry name" value="NAD(P)-binding Rossmann-like Domain"/>
    <property type="match status" value="1"/>
</dbReference>
<evidence type="ECO:0000313" key="2">
    <source>
        <dbReference type="Proteomes" id="UP000012329"/>
    </source>
</evidence>
<evidence type="ECO:0000313" key="1">
    <source>
        <dbReference type="EMBL" id="EMY04634.1"/>
    </source>
</evidence>
<dbReference type="PANTHER" id="PTHR44147:SF2">
    <property type="entry name" value="DEHYDROGENASE_REDUCTASE SDR FAMILY MEMBER 1"/>
    <property type="match status" value="1"/>
</dbReference>
<dbReference type="NCBIfam" id="NF006159">
    <property type="entry name" value="PRK08303.1"/>
    <property type="match status" value="1"/>
</dbReference>
<accession>A0A829CYS1</accession>
<proteinExistence type="predicted"/>
<dbReference type="InterPro" id="IPR036291">
    <property type="entry name" value="NAD(P)-bd_dom_sf"/>
</dbReference>
<dbReference type="Proteomes" id="UP000012329">
    <property type="component" value="Unassembled WGS sequence"/>
</dbReference>
<reference evidence="1 2" key="1">
    <citation type="submission" date="2013-02" db="EMBL/GenBank/DDBJ databases">
        <authorList>
            <person name="Harkins D.M."/>
            <person name="Durkin A.S."/>
            <person name="Brinkac L.M."/>
            <person name="Haft D.H."/>
            <person name="Selengut J.D."/>
            <person name="Sanka R."/>
            <person name="DePew J."/>
            <person name="Purushe J."/>
            <person name="Whelen A.C."/>
            <person name="Vinetz J.M."/>
            <person name="Sutton G.G."/>
            <person name="Nierman W.C."/>
            <person name="Fouts D.E."/>
        </authorList>
    </citation>
    <scope>NUCLEOTIDE SEQUENCE [LARGE SCALE GENOMIC DNA]</scope>
    <source>
        <strain evidence="1 2">2002000626</strain>
    </source>
</reference>
<sequence>MTSFVKFLGLKFCYESKNLEGKVALVTGDTRGAGRGIALALGEAGVTVYVTGRSIKDKHPKINRKETIEETAERINKLGGKAIWAQVDHTNPKEVKSLFERIDQEQGKLNILVNDIWGGDPFIEWSCKFWEHSLENGLKVQKNCLNSHLITNYFATPLMIRNHSDLILEITDGTDYRYRGSVYYTLVKCSIINLASSLSEELKPYGVTVISLTPGFLRSEGMLDYFGVLEENWKDAILKDPHFIASETTAYIGRAVISLAEDPNVFLKTGSATSTWRLSEEYNFTDLTVVNHIGDNTSEKNLEKIYKDMKQFFQSNKLEI</sequence>
<organism evidence="1 2">
    <name type="scientific">Leptospira interrogans str. 2002000626</name>
    <dbReference type="NCBI Taxonomy" id="996803"/>
    <lineage>
        <taxon>Bacteria</taxon>
        <taxon>Pseudomonadati</taxon>
        <taxon>Spirochaetota</taxon>
        <taxon>Spirochaetia</taxon>
        <taxon>Leptospirales</taxon>
        <taxon>Leptospiraceae</taxon>
        <taxon>Leptospira</taxon>
    </lineage>
</organism>
<dbReference type="SUPFAM" id="SSF51735">
    <property type="entry name" value="NAD(P)-binding Rossmann-fold domains"/>
    <property type="match status" value="1"/>
</dbReference>
<dbReference type="PANTHER" id="PTHR44147">
    <property type="entry name" value="DEHYDROGENASE/REDUCTASE SDR FAMILY MEMBER 1"/>
    <property type="match status" value="1"/>
</dbReference>
<gene>
    <name evidence="1" type="ORF">LEP1GSC029_3014</name>
</gene>
<dbReference type="PRINTS" id="PR00081">
    <property type="entry name" value="GDHRDH"/>
</dbReference>
<protein>
    <submittedName>
        <fullName evidence="1">Enoyl-(Acyl carrier protein) reductase</fullName>
    </submittedName>
</protein>